<dbReference type="Pfam" id="PF00356">
    <property type="entry name" value="LacI"/>
    <property type="match status" value="1"/>
</dbReference>
<keyword evidence="3" id="KW-0804">Transcription</keyword>
<dbReference type="Gene3D" id="1.10.260.40">
    <property type="entry name" value="lambda repressor-like DNA-binding domains"/>
    <property type="match status" value="1"/>
</dbReference>
<proteinExistence type="predicted"/>
<accession>A0A3B0T7D0</accession>
<dbReference type="GO" id="GO:0003700">
    <property type="term" value="F:DNA-binding transcription factor activity"/>
    <property type="evidence" value="ECO:0007669"/>
    <property type="project" value="TreeGrafter"/>
</dbReference>
<dbReference type="InterPro" id="IPR046335">
    <property type="entry name" value="LacI/GalR-like_sensor"/>
</dbReference>
<dbReference type="GO" id="GO:0000976">
    <property type="term" value="F:transcription cis-regulatory region binding"/>
    <property type="evidence" value="ECO:0007669"/>
    <property type="project" value="TreeGrafter"/>
</dbReference>
<protein>
    <recommendedName>
        <fullName evidence="5">HTH lacI-type domain-containing protein</fullName>
    </recommendedName>
</protein>
<dbReference type="Gene3D" id="3.40.50.2300">
    <property type="match status" value="2"/>
</dbReference>
<dbReference type="Pfam" id="PF13377">
    <property type="entry name" value="Peripla_BP_3"/>
    <property type="match status" value="1"/>
</dbReference>
<name>A0A3B0T7D0_9ZZZZ</name>
<dbReference type="CDD" id="cd06267">
    <property type="entry name" value="PBP1_LacI_sugar_binding-like"/>
    <property type="match status" value="1"/>
</dbReference>
<feature type="domain" description="HTH lacI-type" evidence="5">
    <location>
        <begin position="56"/>
        <end position="110"/>
    </location>
</feature>
<organism evidence="6">
    <name type="scientific">hydrothermal vent metagenome</name>
    <dbReference type="NCBI Taxonomy" id="652676"/>
    <lineage>
        <taxon>unclassified sequences</taxon>
        <taxon>metagenomes</taxon>
        <taxon>ecological metagenomes</taxon>
    </lineage>
</organism>
<keyword evidence="2" id="KW-0238">DNA-binding</keyword>
<dbReference type="InterPro" id="IPR028082">
    <property type="entry name" value="Peripla_BP_I"/>
</dbReference>
<keyword evidence="1" id="KW-0805">Transcription regulation</keyword>
<feature type="region of interest" description="Disordered" evidence="4">
    <location>
        <begin position="1"/>
        <end position="28"/>
    </location>
</feature>
<dbReference type="CDD" id="cd01392">
    <property type="entry name" value="HTH_LacI"/>
    <property type="match status" value="1"/>
</dbReference>
<dbReference type="SMART" id="SM00354">
    <property type="entry name" value="HTH_LACI"/>
    <property type="match status" value="1"/>
</dbReference>
<evidence type="ECO:0000313" key="6">
    <source>
        <dbReference type="EMBL" id="VAW09247.1"/>
    </source>
</evidence>
<dbReference type="SUPFAM" id="SSF47413">
    <property type="entry name" value="lambda repressor-like DNA-binding domains"/>
    <property type="match status" value="1"/>
</dbReference>
<dbReference type="InterPro" id="IPR010982">
    <property type="entry name" value="Lambda_DNA-bd_dom_sf"/>
</dbReference>
<sequence length="410" mass="43908">MLDQIPPGCWYRRDQGTQGERGVTRAERARPVDNVSARYVRSAQALAKKLRVTGMSRQRELADQLGVSAATVSRALNDKPGVSTETRRRVVAAAREMDYRPNAAARALTTATTRTIAFAVHRRQFPLAIDPFYPGIMRGLEETLAVEHYGVMLLTLSDEDIQAGPGSLPVLQEGRVDALVAAGPDIPPQFILAAASGSLPVVLVDNALRETAIPTVTSDDSGGCRAATAHLVEMHGHTSIALLRGTPGWVSSDERSAGYCKAMDAAGLEPRVVSVEGTTIETGAEAFTEVLETWPDVTAVVAVNDAMAIGAIRRARELGREVPEDLAVVGFDDISWAELSDPPLTTVRVPIVQIGRRAGRVLLDHFDEVVTVSSRTTLATELVVRTSCGCAPSPRDGVAFNGGRQRSDQL</sequence>
<dbReference type="PROSITE" id="PS50932">
    <property type="entry name" value="HTH_LACI_2"/>
    <property type="match status" value="1"/>
</dbReference>
<gene>
    <name evidence="6" type="ORF">MNBD_ACTINO02-2318</name>
</gene>
<evidence type="ECO:0000256" key="3">
    <source>
        <dbReference type="ARBA" id="ARBA00023163"/>
    </source>
</evidence>
<dbReference type="PANTHER" id="PTHR30146:SF138">
    <property type="entry name" value="TRANSCRIPTIONAL REGULATORY PROTEIN"/>
    <property type="match status" value="1"/>
</dbReference>
<dbReference type="SUPFAM" id="SSF53822">
    <property type="entry name" value="Periplasmic binding protein-like I"/>
    <property type="match status" value="1"/>
</dbReference>
<evidence type="ECO:0000256" key="2">
    <source>
        <dbReference type="ARBA" id="ARBA00023125"/>
    </source>
</evidence>
<dbReference type="EMBL" id="UOEK01000538">
    <property type="protein sequence ID" value="VAW09247.1"/>
    <property type="molecule type" value="Genomic_DNA"/>
</dbReference>
<evidence type="ECO:0000256" key="4">
    <source>
        <dbReference type="SAM" id="MobiDB-lite"/>
    </source>
</evidence>
<evidence type="ECO:0000256" key="1">
    <source>
        <dbReference type="ARBA" id="ARBA00023015"/>
    </source>
</evidence>
<dbReference type="AlphaFoldDB" id="A0A3B0T7D0"/>
<evidence type="ECO:0000259" key="5">
    <source>
        <dbReference type="PROSITE" id="PS50932"/>
    </source>
</evidence>
<dbReference type="PANTHER" id="PTHR30146">
    <property type="entry name" value="LACI-RELATED TRANSCRIPTIONAL REPRESSOR"/>
    <property type="match status" value="1"/>
</dbReference>
<dbReference type="InterPro" id="IPR000843">
    <property type="entry name" value="HTH_LacI"/>
</dbReference>
<reference evidence="6" key="1">
    <citation type="submission" date="2018-06" db="EMBL/GenBank/DDBJ databases">
        <authorList>
            <person name="Zhirakovskaya E."/>
        </authorList>
    </citation>
    <scope>NUCLEOTIDE SEQUENCE</scope>
</reference>